<sequence>MDEAETREDGAENEPRSGDRADGHGVDPSTEDTTEGVGVFQDQDYGEALREDAVSMEQDHQQLQENIFLDDQLDGLHGAEKDKTPSFCTLCSLSFIDLSEFNMHMEKYHAERTSRKESGIQVNTGTTKQHIYECPECGKSYGVIGHFLNHQRSHRQASKSVFHDLEHLKKKSFQCESCGRNYSRASALDAHRRCHEEKLIKSRNRSSGDSVNSDEAAVEVKSSGNQADDNPQNLFRCSCGKAFSALTRLKTHKRFSRNAQCTPEDMKEKPKKTCNEYYCNECKKSFSGHIALINHQRWHVNRSNDSAKRFPCEECGKVFMTLTFYYRHQRIAHSEETPAKSFLHQVCQLQKKAFECQHCGLKFSRASALHSHQLHHTDVFTETEKEAQTCTSLLPQPIISETNVKEAEKLEAELEKVLPTFVTEEDSHVNETDEDLESYEPGDFNVQVISASESEEEPIQDLNPDLELLCESDQEVQDNTEGSLISKPEMDLKIVQIDFEPADEQGALMATEVKVNMTGERFDCPECYRWFSSASSLRVHRMWHSIHKRKQQAQCQSVAVYKCDTSDHETSSYAAHCNHTHNQKDQNTSSDGLDQEEGLETSNLTCINIECDDCGLTFTHWHDYKTHLHQHALKEGEEGQTGDYRNCAAELLSGTEDNREIGSKHLEEDDLEMSSTLQTNSLGLQGDDFVPASMKDKQDFYACIICGKVYVYLVSYKKHLQQHENSNEANISSLPNLNNYECPDCGMMFTRRTRLLSHLEIHRSNKPLKLKPPRCEQCNKDFNSMKSWMSHVETHKEKPFWCLSCAKGFRDERLLDKHLQDHSLMQHKCDICSKRFQTSPQLMCHYNTHSEAQTEGLSVKDESVETSVSQDPLEDAKFEDQITLEESDCGEPMHNIKFSKALSSVESGSKSQTVESLTEQNKNEPREDNTHTDHKYWEWECVDCGMGFDDVAMLHLHYIKHAQGELPIEQFI</sequence>
<evidence type="ECO:0000256" key="8">
    <source>
        <dbReference type="PROSITE-ProRule" id="PRU00042"/>
    </source>
</evidence>
<dbReference type="PANTHER" id="PTHR24404">
    <property type="entry name" value="ZINC FINGER PROTEIN"/>
    <property type="match status" value="1"/>
</dbReference>
<feature type="domain" description="C2H2-type" evidence="10">
    <location>
        <begin position="310"/>
        <end position="338"/>
    </location>
</feature>
<keyword evidence="7" id="KW-0539">Nucleus</keyword>
<dbReference type="Proteomes" id="UP000515150">
    <property type="component" value="Chromosome 16"/>
</dbReference>
<dbReference type="GO" id="GO:0000978">
    <property type="term" value="F:RNA polymerase II cis-regulatory region sequence-specific DNA binding"/>
    <property type="evidence" value="ECO:0007669"/>
    <property type="project" value="TreeGrafter"/>
</dbReference>
<feature type="domain" description="C2H2-type" evidence="10">
    <location>
        <begin position="522"/>
        <end position="549"/>
    </location>
</feature>
<gene>
    <name evidence="12" type="primary">si:ch211-261d7.6</name>
</gene>
<feature type="compositionally biased region" description="Basic and acidic residues" evidence="9">
    <location>
        <begin position="921"/>
        <end position="931"/>
    </location>
</feature>
<dbReference type="SMART" id="SM00355">
    <property type="entry name" value="ZnF_C2H2"/>
    <property type="match status" value="14"/>
</dbReference>
<feature type="compositionally biased region" description="Basic and acidic residues" evidence="9">
    <location>
        <begin position="7"/>
        <end position="25"/>
    </location>
</feature>
<accession>A0A9W2XCN2</accession>
<comment type="subcellular location">
    <subcellularLocation>
        <location evidence="1">Nucleus</location>
    </subcellularLocation>
</comment>
<dbReference type="InterPro" id="IPR036236">
    <property type="entry name" value="Znf_C2H2_sf"/>
</dbReference>
<dbReference type="InterPro" id="IPR013087">
    <property type="entry name" value="Znf_C2H2_type"/>
</dbReference>
<feature type="domain" description="C2H2-type" evidence="10">
    <location>
        <begin position="740"/>
        <end position="767"/>
    </location>
</feature>
<dbReference type="Gene3D" id="3.30.160.60">
    <property type="entry name" value="Classic Zinc Finger"/>
    <property type="match status" value="7"/>
</dbReference>
<feature type="domain" description="C2H2-type" evidence="10">
    <location>
        <begin position="132"/>
        <end position="159"/>
    </location>
</feature>
<feature type="domain" description="C2H2-type" evidence="10">
    <location>
        <begin position="609"/>
        <end position="636"/>
    </location>
</feature>
<feature type="domain" description="C2H2-type" evidence="10">
    <location>
        <begin position="827"/>
        <end position="854"/>
    </location>
</feature>
<proteinExistence type="predicted"/>
<keyword evidence="4 8" id="KW-0863">Zinc-finger</keyword>
<feature type="compositionally biased region" description="Polar residues" evidence="9">
    <location>
        <begin position="902"/>
        <end position="920"/>
    </location>
</feature>
<evidence type="ECO:0000256" key="7">
    <source>
        <dbReference type="ARBA" id="ARBA00023242"/>
    </source>
</evidence>
<feature type="domain" description="C2H2-type" evidence="10">
    <location>
        <begin position="701"/>
        <end position="728"/>
    </location>
</feature>
<evidence type="ECO:0000256" key="1">
    <source>
        <dbReference type="ARBA" id="ARBA00004123"/>
    </source>
</evidence>
<dbReference type="GO" id="GO:0006357">
    <property type="term" value="P:regulation of transcription by RNA polymerase II"/>
    <property type="evidence" value="ECO:0007669"/>
    <property type="project" value="TreeGrafter"/>
</dbReference>
<dbReference type="AlphaFoldDB" id="A0A9W2XCN2"/>
<dbReference type="SUPFAM" id="SSF57667">
    <property type="entry name" value="beta-beta-alpha zinc fingers"/>
    <property type="match status" value="8"/>
</dbReference>
<dbReference type="GeneID" id="114843103"/>
<keyword evidence="2" id="KW-0479">Metal-binding</keyword>
<keyword evidence="6" id="KW-0238">DNA-binding</keyword>
<dbReference type="Pfam" id="PF13912">
    <property type="entry name" value="zf-C2H2_6"/>
    <property type="match status" value="2"/>
</dbReference>
<feature type="region of interest" description="Disordered" evidence="9">
    <location>
        <begin position="199"/>
        <end position="227"/>
    </location>
</feature>
<feature type="domain" description="C2H2-type" evidence="10">
    <location>
        <begin position="277"/>
        <end position="304"/>
    </location>
</feature>
<reference evidence="12" key="1">
    <citation type="submission" date="2025-08" db="UniProtKB">
        <authorList>
            <consortium name="RefSeq"/>
        </authorList>
    </citation>
    <scope>IDENTIFICATION</scope>
</reference>
<keyword evidence="3" id="KW-0677">Repeat</keyword>
<evidence type="ECO:0000256" key="9">
    <source>
        <dbReference type="SAM" id="MobiDB-lite"/>
    </source>
</evidence>
<keyword evidence="5" id="KW-0862">Zinc</keyword>
<organism evidence="11 12">
    <name type="scientific">Betta splendens</name>
    <name type="common">Siamese fighting fish</name>
    <dbReference type="NCBI Taxonomy" id="158456"/>
    <lineage>
        <taxon>Eukaryota</taxon>
        <taxon>Metazoa</taxon>
        <taxon>Chordata</taxon>
        <taxon>Craniata</taxon>
        <taxon>Vertebrata</taxon>
        <taxon>Euteleostomi</taxon>
        <taxon>Actinopterygii</taxon>
        <taxon>Neopterygii</taxon>
        <taxon>Teleostei</taxon>
        <taxon>Neoteleostei</taxon>
        <taxon>Acanthomorphata</taxon>
        <taxon>Anabantaria</taxon>
        <taxon>Anabantiformes</taxon>
        <taxon>Anabantoidei</taxon>
        <taxon>Osphronemidae</taxon>
        <taxon>Betta</taxon>
    </lineage>
</organism>
<protein>
    <submittedName>
        <fullName evidence="12">Zinc finger protein 729 isoform X2</fullName>
    </submittedName>
</protein>
<feature type="region of interest" description="Disordered" evidence="9">
    <location>
        <begin position="902"/>
        <end position="931"/>
    </location>
</feature>
<dbReference type="RefSeq" id="XP_055359389.1">
    <property type="nucleotide sequence ID" value="XM_055503414.1"/>
</dbReference>
<keyword evidence="11" id="KW-1185">Reference proteome</keyword>
<evidence type="ECO:0000256" key="4">
    <source>
        <dbReference type="ARBA" id="ARBA00022771"/>
    </source>
</evidence>
<name>A0A9W2XCN2_BETSP</name>
<dbReference type="PANTHER" id="PTHR24404:SF110">
    <property type="entry name" value="C2H2-TYPE DOMAIN-CONTAINING PROTEIN"/>
    <property type="match status" value="1"/>
</dbReference>
<evidence type="ECO:0000256" key="3">
    <source>
        <dbReference type="ARBA" id="ARBA00022737"/>
    </source>
</evidence>
<feature type="domain" description="C2H2-type" evidence="10">
    <location>
        <begin position="800"/>
        <end position="827"/>
    </location>
</feature>
<dbReference type="GO" id="GO:0005634">
    <property type="term" value="C:nucleus"/>
    <property type="evidence" value="ECO:0007669"/>
    <property type="project" value="UniProtKB-SubCell"/>
</dbReference>
<dbReference type="GO" id="GO:0003700">
    <property type="term" value="F:DNA-binding transcription factor activity"/>
    <property type="evidence" value="ECO:0007669"/>
    <property type="project" value="TreeGrafter"/>
</dbReference>
<evidence type="ECO:0000259" key="10">
    <source>
        <dbReference type="PROSITE" id="PS50157"/>
    </source>
</evidence>
<evidence type="ECO:0000256" key="6">
    <source>
        <dbReference type="ARBA" id="ARBA00023125"/>
    </source>
</evidence>
<feature type="region of interest" description="Disordered" evidence="9">
    <location>
        <begin position="577"/>
        <end position="596"/>
    </location>
</feature>
<dbReference type="InterPro" id="IPR050589">
    <property type="entry name" value="Ikaros_C2H2-ZF"/>
</dbReference>
<dbReference type="Pfam" id="PF00096">
    <property type="entry name" value="zf-C2H2"/>
    <property type="match status" value="6"/>
</dbReference>
<feature type="domain" description="C2H2-type" evidence="10">
    <location>
        <begin position="354"/>
        <end position="377"/>
    </location>
</feature>
<dbReference type="GO" id="GO:0008270">
    <property type="term" value="F:zinc ion binding"/>
    <property type="evidence" value="ECO:0007669"/>
    <property type="project" value="UniProtKB-KW"/>
</dbReference>
<feature type="region of interest" description="Disordered" evidence="9">
    <location>
        <begin position="1"/>
        <end position="41"/>
    </location>
</feature>
<dbReference type="PROSITE" id="PS00028">
    <property type="entry name" value="ZINC_FINGER_C2H2_1"/>
    <property type="match status" value="13"/>
</dbReference>
<evidence type="ECO:0000313" key="11">
    <source>
        <dbReference type="Proteomes" id="UP000515150"/>
    </source>
</evidence>
<dbReference type="PROSITE" id="PS50157">
    <property type="entry name" value="ZINC_FINGER_C2H2_2"/>
    <property type="match status" value="11"/>
</dbReference>
<evidence type="ECO:0000313" key="12">
    <source>
        <dbReference type="RefSeq" id="XP_055359389.1"/>
    </source>
</evidence>
<evidence type="ECO:0000256" key="2">
    <source>
        <dbReference type="ARBA" id="ARBA00022723"/>
    </source>
</evidence>
<evidence type="ECO:0000256" key="5">
    <source>
        <dbReference type="ARBA" id="ARBA00022833"/>
    </source>
</evidence>
<feature type="domain" description="C2H2-type" evidence="10">
    <location>
        <begin position="173"/>
        <end position="195"/>
    </location>
</feature>